<dbReference type="Gene3D" id="2.80.10.50">
    <property type="match status" value="3"/>
</dbReference>
<dbReference type="EMBL" id="MTKO01000108">
    <property type="protein sequence ID" value="RWX43838.1"/>
    <property type="molecule type" value="Genomic_DNA"/>
</dbReference>
<dbReference type="PANTHER" id="PTHR42754:SF1">
    <property type="entry name" value="LIPOPROTEIN"/>
    <property type="match status" value="1"/>
</dbReference>
<organism evidence="2 3">
    <name type="scientific">Candidatus Electrothrix aarhusensis</name>
    <dbReference type="NCBI Taxonomy" id="1859131"/>
    <lineage>
        <taxon>Bacteria</taxon>
        <taxon>Pseudomonadati</taxon>
        <taxon>Thermodesulfobacteriota</taxon>
        <taxon>Desulfobulbia</taxon>
        <taxon>Desulfobulbales</taxon>
        <taxon>Desulfobulbaceae</taxon>
        <taxon>Candidatus Electrothrix</taxon>
    </lineage>
</organism>
<sequence>MSLFSIKCPMKLAALCLLLFTLCTAETFAASLDPGFGDNGKVAVDLGAYGDQANAVLVQPDGKILVGGSTSNTVDLDFMVFRLLADGSLDSEFNIDGTISTAVGSHDDEVFALALQGDGKILAAGYSSNNGSRDFAVARYNSDGSLDREFGLEGLVVTAVSDSDDEITGVAVQPDGKILLTGTALGDEGRVVVLARYQNNGSPDYTFADEGFTLSAVGTDARAESLLLTEEGRILVAGTYSEEKKNEKQTTALMVLAYNENGDLDTSFGHKGVTVPLDGLVPSAGYGMAIRDDGSILVAGSVEEDGTRMALYFSLARKGCRTGPLEIRAS</sequence>
<evidence type="ECO:0000313" key="3">
    <source>
        <dbReference type="Proteomes" id="UP000287853"/>
    </source>
</evidence>
<reference evidence="2 3" key="1">
    <citation type="submission" date="2017-01" db="EMBL/GenBank/DDBJ databases">
        <title>The cable genome- insights into the physiology and evolution of filamentous bacteria capable of sulfide oxidation via long distance electron transfer.</title>
        <authorList>
            <person name="Schreiber L."/>
            <person name="Bjerg J.T."/>
            <person name="Boggild A."/>
            <person name="Van De Vossenberg J."/>
            <person name="Meysman F."/>
            <person name="Nielsen L.P."/>
            <person name="Schramm A."/>
            <person name="Kjeldsen K.U."/>
        </authorList>
    </citation>
    <scope>NUCLEOTIDE SEQUENCE [LARGE SCALE GENOMIC DNA]</scope>
    <source>
        <strain evidence="2">MCF</strain>
    </source>
</reference>
<proteinExistence type="predicted"/>
<evidence type="ECO:0000256" key="1">
    <source>
        <dbReference type="SAM" id="SignalP"/>
    </source>
</evidence>
<dbReference type="Pfam" id="PF17164">
    <property type="entry name" value="DUF5122"/>
    <property type="match status" value="3"/>
</dbReference>
<feature type="chain" id="PRO_5019219659" evidence="1">
    <location>
        <begin position="30"/>
        <end position="330"/>
    </location>
</feature>
<protein>
    <submittedName>
        <fullName evidence="2">Delta-60 repeat domain-containing protein</fullName>
    </submittedName>
</protein>
<keyword evidence="3" id="KW-1185">Reference proteome</keyword>
<dbReference type="AlphaFoldDB" id="A0A444ISG1"/>
<keyword evidence="1" id="KW-0732">Signal</keyword>
<comment type="caution">
    <text evidence="2">The sequence shown here is derived from an EMBL/GenBank/DDBJ whole genome shotgun (WGS) entry which is preliminary data.</text>
</comment>
<name>A0A444ISG1_9BACT</name>
<dbReference type="SUPFAM" id="SSF101898">
    <property type="entry name" value="NHL repeat"/>
    <property type="match status" value="1"/>
</dbReference>
<feature type="signal peptide" evidence="1">
    <location>
        <begin position="1"/>
        <end position="29"/>
    </location>
</feature>
<dbReference type="Proteomes" id="UP000287853">
    <property type="component" value="Unassembled WGS sequence"/>
</dbReference>
<dbReference type="InterPro" id="IPR013431">
    <property type="entry name" value="Delta_60_rpt"/>
</dbReference>
<dbReference type="PANTHER" id="PTHR42754">
    <property type="entry name" value="ENDOGLUCANASE"/>
    <property type="match status" value="1"/>
</dbReference>
<evidence type="ECO:0000313" key="2">
    <source>
        <dbReference type="EMBL" id="RWX43838.1"/>
    </source>
</evidence>
<dbReference type="NCBIfam" id="TIGR02608">
    <property type="entry name" value="delta_60_rpt"/>
    <property type="match status" value="5"/>
</dbReference>
<gene>
    <name evidence="2" type="ORF">H206_02962</name>
</gene>
<accession>A0A444ISG1</accession>